<dbReference type="Gene3D" id="1.20.5.1700">
    <property type="match status" value="1"/>
</dbReference>
<sequence length="64" mass="7467">MDIIQKLNAQVEKINKEFEALKYENDSLKRQVEELKNRNDEHVRNSQDLLLKIDSTLALKGKGN</sequence>
<accession>A0A4Q0XV46</accession>
<keyword evidence="3" id="KW-1185">Reference proteome</keyword>
<name>A0A4Q0XV46_9BACT</name>
<evidence type="ECO:0008006" key="4">
    <source>
        <dbReference type="Google" id="ProtNLM"/>
    </source>
</evidence>
<organism evidence="2 3">
    <name type="scientific">Candidatus Marinarcus aquaticus</name>
    <dbReference type="NCBI Taxonomy" id="2044504"/>
    <lineage>
        <taxon>Bacteria</taxon>
        <taxon>Pseudomonadati</taxon>
        <taxon>Campylobacterota</taxon>
        <taxon>Epsilonproteobacteria</taxon>
        <taxon>Campylobacterales</taxon>
        <taxon>Arcobacteraceae</taxon>
        <taxon>Candidatus Marinarcus</taxon>
    </lineage>
</organism>
<evidence type="ECO:0000313" key="3">
    <source>
        <dbReference type="Proteomes" id="UP000290657"/>
    </source>
</evidence>
<protein>
    <recommendedName>
        <fullName evidence="4">Cell division protein ZapB</fullName>
    </recommendedName>
</protein>
<dbReference type="EMBL" id="PDKN01000001">
    <property type="protein sequence ID" value="RXJ60855.1"/>
    <property type="molecule type" value="Genomic_DNA"/>
</dbReference>
<evidence type="ECO:0000313" key="2">
    <source>
        <dbReference type="EMBL" id="RXJ60855.1"/>
    </source>
</evidence>
<dbReference type="SUPFAM" id="SSF58064">
    <property type="entry name" value="Influenza hemagglutinin (stalk)"/>
    <property type="match status" value="1"/>
</dbReference>
<comment type="caution">
    <text evidence="2">The sequence shown here is derived from an EMBL/GenBank/DDBJ whole genome shotgun (WGS) entry which is preliminary data.</text>
</comment>
<dbReference type="OrthoDB" id="5344378at2"/>
<feature type="coiled-coil region" evidence="1">
    <location>
        <begin position="4"/>
        <end position="52"/>
    </location>
</feature>
<evidence type="ECO:0000256" key="1">
    <source>
        <dbReference type="SAM" id="Coils"/>
    </source>
</evidence>
<keyword evidence="1" id="KW-0175">Coiled coil</keyword>
<dbReference type="RefSeq" id="WP_128994991.1">
    <property type="nucleotide sequence ID" value="NZ_PDKN01000001.1"/>
</dbReference>
<proteinExistence type="predicted"/>
<gene>
    <name evidence="2" type="ORF">CRV04_02240</name>
</gene>
<dbReference type="AlphaFoldDB" id="A0A4Q0XV46"/>
<dbReference type="Proteomes" id="UP000290657">
    <property type="component" value="Unassembled WGS sequence"/>
</dbReference>
<reference evidence="2 3" key="1">
    <citation type="submission" date="2017-10" db="EMBL/GenBank/DDBJ databases">
        <title>Genomics of the genus Arcobacter.</title>
        <authorList>
            <person name="Perez-Cataluna A."/>
            <person name="Figueras M.J."/>
        </authorList>
    </citation>
    <scope>NUCLEOTIDE SEQUENCE [LARGE SCALE GENOMIC DNA]</scope>
    <source>
        <strain evidence="2 3">CECT 8987</strain>
    </source>
</reference>